<evidence type="ECO:0000313" key="5">
    <source>
        <dbReference type="RefSeq" id="XP_022243227.1"/>
    </source>
</evidence>
<dbReference type="RefSeq" id="XP_022243217.1">
    <property type="nucleotide sequence ID" value="XM_022387509.1"/>
</dbReference>
<protein>
    <submittedName>
        <fullName evidence="2 3">Uncharacterized protein LOC106460623</fullName>
    </submittedName>
</protein>
<name>A0ABM1SHX2_LIMPO</name>
<dbReference type="Proteomes" id="UP000694941">
    <property type="component" value="Unplaced"/>
</dbReference>
<sequence length="255" mass="28907">MQEENDSFCKAAYKVLSIVEWTGKGDTTLNNFGNVPLQEIKDEKEKSKSLNIIEMLKTCEERESELLKLTTDIHRYRLARGTTDITQSSVLEEKIKMITELTNHLSSIISETDQLRYRLQQPLTTDAVNIHVSHHKSVVEFFYTAVSFLNELEKHLGDILWISRVDWQATLSQQADTQFITQKQWAQIQSAVHAVNLFRSALCGLYKKKVDRSTDATTNIEGSTGVTTNIEGSTDVTAQSKLTDNSELDSDVFLD</sequence>
<proteinExistence type="predicted"/>
<dbReference type="Pfam" id="PF15003">
    <property type="entry name" value="HAUS2"/>
    <property type="match status" value="1"/>
</dbReference>
<organism evidence="1 5">
    <name type="scientific">Limulus polyphemus</name>
    <name type="common">Atlantic horseshoe crab</name>
    <dbReference type="NCBI Taxonomy" id="6850"/>
    <lineage>
        <taxon>Eukaryota</taxon>
        <taxon>Metazoa</taxon>
        <taxon>Ecdysozoa</taxon>
        <taxon>Arthropoda</taxon>
        <taxon>Chelicerata</taxon>
        <taxon>Merostomata</taxon>
        <taxon>Xiphosura</taxon>
        <taxon>Limulidae</taxon>
        <taxon>Limulus</taxon>
    </lineage>
</organism>
<dbReference type="RefSeq" id="XP_022243227.1">
    <property type="nucleotide sequence ID" value="XM_022387519.1"/>
</dbReference>
<dbReference type="InterPro" id="IPR026242">
    <property type="entry name" value="HAUS2_metazoa"/>
</dbReference>
<dbReference type="InterPro" id="IPR028346">
    <property type="entry name" value="HAUS2"/>
</dbReference>
<dbReference type="RefSeq" id="XP_013775805.1">
    <property type="nucleotide sequence ID" value="XM_013920351.2"/>
</dbReference>
<evidence type="ECO:0000313" key="1">
    <source>
        <dbReference type="Proteomes" id="UP000694941"/>
    </source>
</evidence>
<gene>
    <name evidence="2 3 4 5 6" type="primary">LOC106460623</name>
</gene>
<dbReference type="RefSeq" id="XP_022243212.1">
    <property type="nucleotide sequence ID" value="XM_022387504.1"/>
</dbReference>
<dbReference type="RefSeq" id="XP_022243235.1">
    <property type="nucleotide sequence ID" value="XM_022387527.1"/>
</dbReference>
<evidence type="ECO:0000313" key="4">
    <source>
        <dbReference type="RefSeq" id="XP_022243217.1"/>
    </source>
</evidence>
<dbReference type="PRINTS" id="PR02088">
    <property type="entry name" value="HAUSAUGMINL2"/>
</dbReference>
<keyword evidence="1" id="KW-1185">Reference proteome</keyword>
<accession>A0ABM1SHX2</accession>
<dbReference type="GeneID" id="106460623"/>
<reference evidence="2 3" key="1">
    <citation type="submission" date="2025-05" db="UniProtKB">
        <authorList>
            <consortium name="RefSeq"/>
        </authorList>
    </citation>
    <scope>IDENTIFICATION</scope>
    <source>
        <tissue evidence="2 3">Muscle</tissue>
    </source>
</reference>
<evidence type="ECO:0000313" key="2">
    <source>
        <dbReference type="RefSeq" id="XP_013775805.1"/>
    </source>
</evidence>
<evidence type="ECO:0000313" key="6">
    <source>
        <dbReference type="RefSeq" id="XP_022243235.1"/>
    </source>
</evidence>
<evidence type="ECO:0000313" key="3">
    <source>
        <dbReference type="RefSeq" id="XP_022243212.1"/>
    </source>
</evidence>
<dbReference type="PANTHER" id="PTHR16039">
    <property type="entry name" value="HAUS AUGMIN-LIKE COMPLEX SUBUNIT 2"/>
    <property type="match status" value="1"/>
</dbReference>
<dbReference type="PANTHER" id="PTHR16039:SF1">
    <property type="entry name" value="HAUS AUGMIN-LIKE COMPLEX SUBUNIT 2"/>
    <property type="match status" value="1"/>
</dbReference>